<name>A0A7V7KZ19_9GAMM</name>
<dbReference type="Gene3D" id="3.10.50.30">
    <property type="entry name" value="Transcription elongation factor, GreA/GreB, C-terminal domain"/>
    <property type="match status" value="1"/>
</dbReference>
<protein>
    <recommendedName>
        <fullName evidence="3">Transcription elongation factor GreA/GreB C-terminal domain-containing protein</fullName>
    </recommendedName>
</protein>
<dbReference type="OrthoDB" id="6884813at2"/>
<gene>
    <name evidence="1" type="ORF">DT594_04910</name>
</gene>
<keyword evidence="2" id="KW-1185">Reference proteome</keyword>
<comment type="caution">
    <text evidence="1">The sequence shown here is derived from an EMBL/GenBank/DDBJ whole genome shotgun (WGS) entry which is preliminary data.</text>
</comment>
<dbReference type="Proteomes" id="UP000463138">
    <property type="component" value="Unassembled WGS sequence"/>
</dbReference>
<organism evidence="1 2">
    <name type="scientific">Halopseudomonas laoshanensis</name>
    <dbReference type="NCBI Taxonomy" id="2268758"/>
    <lineage>
        <taxon>Bacteria</taxon>
        <taxon>Pseudomonadati</taxon>
        <taxon>Pseudomonadota</taxon>
        <taxon>Gammaproteobacteria</taxon>
        <taxon>Pseudomonadales</taxon>
        <taxon>Pseudomonadaceae</taxon>
        <taxon>Halopseudomonas</taxon>
    </lineage>
</organism>
<evidence type="ECO:0000313" key="1">
    <source>
        <dbReference type="EMBL" id="KAA0696671.1"/>
    </source>
</evidence>
<dbReference type="AlphaFoldDB" id="A0A7V7KZ19"/>
<evidence type="ECO:0000313" key="2">
    <source>
        <dbReference type="Proteomes" id="UP000463138"/>
    </source>
</evidence>
<dbReference type="GO" id="GO:0032784">
    <property type="term" value="P:regulation of DNA-templated transcription elongation"/>
    <property type="evidence" value="ECO:0007669"/>
    <property type="project" value="InterPro"/>
</dbReference>
<dbReference type="InterPro" id="IPR036953">
    <property type="entry name" value="GreA/GreB_C_sf"/>
</dbReference>
<dbReference type="EMBL" id="QOVF01000001">
    <property type="protein sequence ID" value="KAA0696671.1"/>
    <property type="molecule type" value="Genomic_DNA"/>
</dbReference>
<sequence length="123" mass="12985">MSSVIGARAHVRGKKISGSTCLMIGPRELATVVGKLESLGLDGAKALNDPRARINSTVVLLDRETLEFQTLTLTAKNYSKGSQISIFSPLGCALLACLPGHSLTIPGYGSGYKFLVSSVKHPE</sequence>
<evidence type="ECO:0008006" key="3">
    <source>
        <dbReference type="Google" id="ProtNLM"/>
    </source>
</evidence>
<dbReference type="GO" id="GO:0003677">
    <property type="term" value="F:DNA binding"/>
    <property type="evidence" value="ECO:0007669"/>
    <property type="project" value="InterPro"/>
</dbReference>
<dbReference type="SUPFAM" id="SSF54534">
    <property type="entry name" value="FKBP-like"/>
    <property type="match status" value="1"/>
</dbReference>
<reference evidence="1 2" key="1">
    <citation type="submission" date="2018-07" db="EMBL/GenBank/DDBJ databases">
        <title>Pseudomonas laoshanensis sp. nov., isolated from soil.</title>
        <authorList>
            <person name="Sun J."/>
            <person name="Yu L."/>
            <person name="Wang M."/>
            <person name="Zhang C."/>
        </authorList>
    </citation>
    <scope>NUCLEOTIDE SEQUENCE [LARGE SCALE GENOMIC DNA]</scope>
    <source>
        <strain evidence="1 2">Y22</strain>
    </source>
</reference>
<accession>A0A7V7KZ19</accession>
<proteinExistence type="predicted"/>
<dbReference type="RefSeq" id="WP_149331612.1">
    <property type="nucleotide sequence ID" value="NZ_QOVF01000001.1"/>
</dbReference>